<feature type="region of interest" description="Disordered" evidence="1">
    <location>
        <begin position="1"/>
        <end position="31"/>
    </location>
</feature>
<feature type="transmembrane region" description="Helical" evidence="2">
    <location>
        <begin position="166"/>
        <end position="189"/>
    </location>
</feature>
<keyword evidence="2" id="KW-1133">Transmembrane helix</keyword>
<dbReference type="EMBL" id="JARBHB010000015">
    <property type="protein sequence ID" value="KAJ8867283.1"/>
    <property type="molecule type" value="Genomic_DNA"/>
</dbReference>
<gene>
    <name evidence="3" type="ORF">PR048_031082</name>
</gene>
<protein>
    <submittedName>
        <fullName evidence="3">Uncharacterized protein</fullName>
    </submittedName>
</protein>
<name>A0ABQ9G7E4_9NEOP</name>
<dbReference type="Proteomes" id="UP001159363">
    <property type="component" value="Chromosome 14"/>
</dbReference>
<organism evidence="3 4">
    <name type="scientific">Dryococelus australis</name>
    <dbReference type="NCBI Taxonomy" id="614101"/>
    <lineage>
        <taxon>Eukaryota</taxon>
        <taxon>Metazoa</taxon>
        <taxon>Ecdysozoa</taxon>
        <taxon>Arthropoda</taxon>
        <taxon>Hexapoda</taxon>
        <taxon>Insecta</taxon>
        <taxon>Pterygota</taxon>
        <taxon>Neoptera</taxon>
        <taxon>Polyneoptera</taxon>
        <taxon>Phasmatodea</taxon>
        <taxon>Verophasmatodea</taxon>
        <taxon>Anareolatae</taxon>
        <taxon>Phasmatidae</taxon>
        <taxon>Eurycanthinae</taxon>
        <taxon>Dryococelus</taxon>
    </lineage>
</organism>
<accession>A0ABQ9G7E4</accession>
<evidence type="ECO:0000313" key="4">
    <source>
        <dbReference type="Proteomes" id="UP001159363"/>
    </source>
</evidence>
<evidence type="ECO:0000256" key="2">
    <source>
        <dbReference type="SAM" id="Phobius"/>
    </source>
</evidence>
<evidence type="ECO:0000313" key="3">
    <source>
        <dbReference type="EMBL" id="KAJ8867283.1"/>
    </source>
</evidence>
<keyword evidence="4" id="KW-1185">Reference proteome</keyword>
<keyword evidence="2" id="KW-0472">Membrane</keyword>
<reference evidence="3 4" key="1">
    <citation type="submission" date="2023-02" db="EMBL/GenBank/DDBJ databases">
        <title>LHISI_Scaffold_Assembly.</title>
        <authorList>
            <person name="Stuart O.P."/>
            <person name="Cleave R."/>
            <person name="Magrath M.J.L."/>
            <person name="Mikheyev A.S."/>
        </authorList>
    </citation>
    <scope>NUCLEOTIDE SEQUENCE [LARGE SCALE GENOMIC DNA]</scope>
    <source>
        <strain evidence="3">Daus_M_001</strain>
        <tissue evidence="3">Leg muscle</tissue>
    </source>
</reference>
<sequence length="475" mass="51279">MQERGKTGDPRENPDAVPTCENPGATPPGNRSRFALVRGELSNHCNTAAPSRLSYLHAAPREHCTSVQRPACRGDGALVARADVALIAPALLRKGEKQSRQASPVYDTGLFRAPLAPDVSGRHEHVGGVQDDCLPTSSPCIGYSRVVGVRAETIDRSIDRSFRSAAAALLGVVVAGIVAYTATLGAVILSAHLQHGHAMPPGYNMLITASHIDQYRRTRVASVAERLARPPPTRANRAQCPAESPDFLKWESCRTMPLVGGASRGSPVFPAPSFRCRSIFTSITLIGSQDLVVKSRPNLFTQISSRLVNRVQSSACSFPDFRKWESCKTTPLVAGFSRGSPVSPVIVFRLCPYSHRIPSSSALKNSLTNRKIVSGNTGTNTTKIAVVENIGSSLQPCLQCLSICATLKVLRATEISQLDSRILGKCYPSLGRPHLPLNVTGSVGSSVLGIRQFVEHSDEREMWLAIRRRALRPRS</sequence>
<comment type="caution">
    <text evidence="3">The sequence shown here is derived from an EMBL/GenBank/DDBJ whole genome shotgun (WGS) entry which is preliminary data.</text>
</comment>
<proteinExistence type="predicted"/>
<keyword evidence="2" id="KW-0812">Transmembrane</keyword>
<feature type="compositionally biased region" description="Basic and acidic residues" evidence="1">
    <location>
        <begin position="1"/>
        <end position="14"/>
    </location>
</feature>
<evidence type="ECO:0000256" key="1">
    <source>
        <dbReference type="SAM" id="MobiDB-lite"/>
    </source>
</evidence>